<keyword evidence="12" id="KW-1185">Reference proteome</keyword>
<evidence type="ECO:0000313" key="13">
    <source>
        <dbReference type="Proteomes" id="UP000596035"/>
    </source>
</evidence>
<dbReference type="InterPro" id="IPR047055">
    <property type="entry name" value="MotA-like"/>
</dbReference>
<keyword evidence="7 8" id="KW-0472">Membrane</keyword>
<evidence type="ECO:0000313" key="10">
    <source>
        <dbReference type="EMBL" id="ASB41555.1"/>
    </source>
</evidence>
<feature type="transmembrane region" description="Helical" evidence="8">
    <location>
        <begin position="39"/>
        <end position="58"/>
    </location>
</feature>
<feature type="transmembrane region" description="Helical" evidence="8">
    <location>
        <begin position="156"/>
        <end position="174"/>
    </location>
</feature>
<keyword evidence="3" id="KW-0813">Transport</keyword>
<dbReference type="EMBL" id="CP065321">
    <property type="protein sequence ID" value="QQR30816.1"/>
    <property type="molecule type" value="Genomic_DNA"/>
</dbReference>
<dbReference type="RefSeq" id="WP_066539693.1">
    <property type="nucleotide sequence ID" value="NZ_CAQHGX010000003.1"/>
</dbReference>
<evidence type="ECO:0000313" key="11">
    <source>
        <dbReference type="EMBL" id="QQR30816.1"/>
    </source>
</evidence>
<dbReference type="Proteomes" id="UP000196710">
    <property type="component" value="Chromosome"/>
</dbReference>
<reference evidence="12" key="2">
    <citation type="submission" date="2017-05" db="EMBL/GenBank/DDBJ databases">
        <title>Improved OligoMM genomes.</title>
        <authorList>
            <person name="Garzetti D."/>
        </authorList>
    </citation>
    <scope>NUCLEOTIDE SEQUENCE [LARGE SCALE GENOMIC DNA]</scope>
    <source>
        <strain evidence="12">KB18</strain>
    </source>
</reference>
<evidence type="ECO:0000256" key="2">
    <source>
        <dbReference type="ARBA" id="ARBA00008038"/>
    </source>
</evidence>
<proteinExistence type="inferred from homology"/>
<feature type="transmembrane region" description="Helical" evidence="8">
    <location>
        <begin position="7"/>
        <end position="27"/>
    </location>
</feature>
<protein>
    <submittedName>
        <fullName evidence="11">Motility protein A</fullName>
    </submittedName>
</protein>
<dbReference type="GO" id="GO:0006935">
    <property type="term" value="P:chemotaxis"/>
    <property type="evidence" value="ECO:0007669"/>
    <property type="project" value="InterPro"/>
</dbReference>
<dbReference type="PANTHER" id="PTHR30433:SF2">
    <property type="entry name" value="MOTILITY PROTEIN A"/>
    <property type="match status" value="1"/>
</dbReference>
<evidence type="ECO:0000259" key="9">
    <source>
        <dbReference type="Pfam" id="PF01618"/>
    </source>
</evidence>
<gene>
    <name evidence="10" type="ORF">ADH66_13370</name>
    <name evidence="11" type="ORF">I5Q82_03710</name>
</gene>
<dbReference type="Proteomes" id="UP000596035">
    <property type="component" value="Chromosome"/>
</dbReference>
<dbReference type="PANTHER" id="PTHR30433">
    <property type="entry name" value="CHEMOTAXIS PROTEIN MOTA"/>
    <property type="match status" value="1"/>
</dbReference>
<feature type="transmembrane region" description="Helical" evidence="8">
    <location>
        <begin position="186"/>
        <end position="208"/>
    </location>
</feature>
<evidence type="ECO:0000256" key="3">
    <source>
        <dbReference type="ARBA" id="ARBA00022448"/>
    </source>
</evidence>
<evidence type="ECO:0000256" key="8">
    <source>
        <dbReference type="SAM" id="Phobius"/>
    </source>
</evidence>
<dbReference type="GO" id="GO:0005886">
    <property type="term" value="C:plasma membrane"/>
    <property type="evidence" value="ECO:0007669"/>
    <property type="project" value="UniProtKB-SubCell"/>
</dbReference>
<keyword evidence="5 8" id="KW-0812">Transmembrane</keyword>
<dbReference type="PROSITE" id="PS01307">
    <property type="entry name" value="MOTA"/>
    <property type="match status" value="1"/>
</dbReference>
<dbReference type="AlphaFoldDB" id="A0A1Z2XT25"/>
<reference evidence="10" key="1">
    <citation type="journal article" date="2017" name="Genome Announc.">
        <title>High-Quality Whole-Genome Sequences of the Oligo-Mouse-Microbiota Bacterial Community.</title>
        <authorList>
            <person name="Garzetti D."/>
            <person name="Brugiroux S."/>
            <person name="Bunk B."/>
            <person name="Pukall R."/>
            <person name="McCoy K.D."/>
            <person name="Macpherson A.J."/>
            <person name="Stecher B."/>
        </authorList>
    </citation>
    <scope>NUCLEOTIDE SEQUENCE</scope>
    <source>
        <strain evidence="10">KB18</strain>
    </source>
</reference>
<dbReference type="InterPro" id="IPR002898">
    <property type="entry name" value="MotA_ExbB_proton_chnl"/>
</dbReference>
<feature type="domain" description="MotA/TolQ/ExbB proton channel" evidence="9">
    <location>
        <begin position="107"/>
        <end position="223"/>
    </location>
</feature>
<evidence type="ECO:0000256" key="4">
    <source>
        <dbReference type="ARBA" id="ARBA00022475"/>
    </source>
</evidence>
<evidence type="ECO:0000256" key="5">
    <source>
        <dbReference type="ARBA" id="ARBA00022692"/>
    </source>
</evidence>
<reference evidence="11 13" key="3">
    <citation type="submission" date="2020-11" db="EMBL/GenBank/DDBJ databases">
        <title>Closed and high quality bacterial genomes of the OMM12 community.</title>
        <authorList>
            <person name="Marbouty M."/>
            <person name="Lamy-Besnier Q."/>
            <person name="Debarbieux L."/>
            <person name="Koszul R."/>
        </authorList>
    </citation>
    <scope>NUCLEOTIDE SEQUENCE [LARGE SCALE GENOMIC DNA]</scope>
    <source>
        <strain evidence="11 13">KB18</strain>
    </source>
</reference>
<accession>A0A1Z2XT25</accession>
<dbReference type="EMBL" id="CP021422">
    <property type="protein sequence ID" value="ASB41555.1"/>
    <property type="molecule type" value="Genomic_DNA"/>
</dbReference>
<evidence type="ECO:0000313" key="12">
    <source>
        <dbReference type="Proteomes" id="UP000196710"/>
    </source>
</evidence>
<name>A0A1Z2XT25_9FIRM</name>
<comment type="similarity">
    <text evidence="2">Belongs to the MotA family.</text>
</comment>
<dbReference type="Pfam" id="PF01618">
    <property type="entry name" value="MotA_ExbB"/>
    <property type="match status" value="1"/>
</dbReference>
<dbReference type="KEGG" id="amur:ADH66_13370"/>
<dbReference type="InterPro" id="IPR000540">
    <property type="entry name" value="Flag_MotA_CS"/>
</dbReference>
<evidence type="ECO:0000256" key="7">
    <source>
        <dbReference type="ARBA" id="ARBA00023136"/>
    </source>
</evidence>
<keyword evidence="6 8" id="KW-1133">Transmembrane helix</keyword>
<evidence type="ECO:0000256" key="6">
    <source>
        <dbReference type="ARBA" id="ARBA00022989"/>
    </source>
</evidence>
<sequence length="272" mass="29340">MNIAYIIGMVICIAVLVLGLAGGLPPYHFEQIGNFFDPSSIMIVIGCSIAIVLASFPLKTFLSIPKHFAVMLKNPKQKPETIIDALVDLAQIARKDGLLALEEKAGEQEDPFFKQAIMLIVDANDPDRVRATLENDIECMSDRHNAAAALYDKASAVSPAFGMVGTLVGLINMLKQMDPTEGSSDLGANMSVALITTFYGCLLAHMIFGPVANNLRIRDSEEVLNKMIIVEGITCIQAGENPKMLREKLLTFVAQKQREKLAEGSGSSGGEG</sequence>
<comment type="subcellular location">
    <subcellularLocation>
        <location evidence="1">Cell membrane</location>
        <topology evidence="1">Multi-pass membrane protein</topology>
    </subcellularLocation>
</comment>
<keyword evidence="4" id="KW-1003">Cell membrane</keyword>
<dbReference type="GO" id="GO:0071978">
    <property type="term" value="P:bacterial-type flagellum-dependent swarming motility"/>
    <property type="evidence" value="ECO:0007669"/>
    <property type="project" value="InterPro"/>
</dbReference>
<evidence type="ECO:0000256" key="1">
    <source>
        <dbReference type="ARBA" id="ARBA00004651"/>
    </source>
</evidence>
<organism evidence="11 13">
    <name type="scientific">Acutalibacter muris</name>
    <dbReference type="NCBI Taxonomy" id="1796620"/>
    <lineage>
        <taxon>Bacteria</taxon>
        <taxon>Bacillati</taxon>
        <taxon>Bacillota</taxon>
        <taxon>Clostridia</taxon>
        <taxon>Eubacteriales</taxon>
        <taxon>Acutalibacteraceae</taxon>
        <taxon>Acutalibacter</taxon>
    </lineage>
</organism>